<dbReference type="PANTHER" id="PTHR12835">
    <property type="entry name" value="BIOTIN PROTEIN LIGASE"/>
    <property type="match status" value="1"/>
</dbReference>
<dbReference type="EC" id="6.3.4.15" evidence="6"/>
<accession>A0A9D1PNC1</accession>
<keyword evidence="6" id="KW-0804">Transcription</keyword>
<dbReference type="GO" id="GO:0016740">
    <property type="term" value="F:transferase activity"/>
    <property type="evidence" value="ECO:0007669"/>
    <property type="project" value="UniProtKB-ARBA"/>
</dbReference>
<evidence type="ECO:0000256" key="4">
    <source>
        <dbReference type="ARBA" id="ARBA00023125"/>
    </source>
</evidence>
<dbReference type="GO" id="GO:0005524">
    <property type="term" value="F:ATP binding"/>
    <property type="evidence" value="ECO:0007669"/>
    <property type="project" value="UniProtKB-UniRule"/>
</dbReference>
<dbReference type="Pfam" id="PF08279">
    <property type="entry name" value="HTH_11"/>
    <property type="match status" value="1"/>
</dbReference>
<organism evidence="8 9">
    <name type="scientific">Candidatus Pseudogracilibacillus intestinigallinarum</name>
    <dbReference type="NCBI Taxonomy" id="2838742"/>
    <lineage>
        <taxon>Bacteria</taxon>
        <taxon>Bacillati</taxon>
        <taxon>Bacillota</taxon>
        <taxon>Bacilli</taxon>
        <taxon>Bacillales</taxon>
        <taxon>Bacillaceae</taxon>
        <taxon>Pseudogracilibacillus</taxon>
    </lineage>
</organism>
<evidence type="ECO:0000256" key="5">
    <source>
        <dbReference type="ARBA" id="ARBA00023267"/>
    </source>
</evidence>
<dbReference type="HAMAP" id="MF_00978">
    <property type="entry name" value="Bifunct_BirA"/>
    <property type="match status" value="1"/>
</dbReference>
<comment type="catalytic activity">
    <reaction evidence="6">
        <text>biotin + L-lysyl-[protein] + ATP = N(6)-biotinyl-L-lysyl-[protein] + AMP + diphosphate + H(+)</text>
        <dbReference type="Rhea" id="RHEA:11756"/>
        <dbReference type="Rhea" id="RHEA-COMP:9752"/>
        <dbReference type="Rhea" id="RHEA-COMP:10505"/>
        <dbReference type="ChEBI" id="CHEBI:15378"/>
        <dbReference type="ChEBI" id="CHEBI:29969"/>
        <dbReference type="ChEBI" id="CHEBI:30616"/>
        <dbReference type="ChEBI" id="CHEBI:33019"/>
        <dbReference type="ChEBI" id="CHEBI:57586"/>
        <dbReference type="ChEBI" id="CHEBI:83144"/>
        <dbReference type="ChEBI" id="CHEBI:456215"/>
        <dbReference type="EC" id="6.3.4.15"/>
    </reaction>
</comment>
<dbReference type="InterPro" id="IPR036390">
    <property type="entry name" value="WH_DNA-bd_sf"/>
</dbReference>
<proteinExistence type="inferred from homology"/>
<dbReference type="CDD" id="cd16442">
    <property type="entry name" value="BPL"/>
    <property type="match status" value="1"/>
</dbReference>
<dbReference type="GO" id="GO:0004077">
    <property type="term" value="F:biotin--[biotin carboxyl-carrier protein] ligase activity"/>
    <property type="evidence" value="ECO:0007669"/>
    <property type="project" value="UniProtKB-UniRule"/>
</dbReference>
<dbReference type="GO" id="GO:0009249">
    <property type="term" value="P:protein lipoylation"/>
    <property type="evidence" value="ECO:0007669"/>
    <property type="project" value="UniProtKB-ARBA"/>
</dbReference>
<evidence type="ECO:0000256" key="3">
    <source>
        <dbReference type="ARBA" id="ARBA00022840"/>
    </source>
</evidence>
<reference evidence="8" key="2">
    <citation type="submission" date="2021-04" db="EMBL/GenBank/DDBJ databases">
        <authorList>
            <person name="Gilroy R."/>
        </authorList>
    </citation>
    <scope>NUCLEOTIDE SEQUENCE</scope>
    <source>
        <strain evidence="8">CHK169-2315</strain>
    </source>
</reference>
<dbReference type="AlphaFoldDB" id="A0A9D1PNC1"/>
<reference evidence="8" key="1">
    <citation type="journal article" date="2021" name="PeerJ">
        <title>Extensive microbial diversity within the chicken gut microbiome revealed by metagenomics and culture.</title>
        <authorList>
            <person name="Gilroy R."/>
            <person name="Ravi A."/>
            <person name="Getino M."/>
            <person name="Pursley I."/>
            <person name="Horton D.L."/>
            <person name="Alikhan N.F."/>
            <person name="Baker D."/>
            <person name="Gharbi K."/>
            <person name="Hall N."/>
            <person name="Watson M."/>
            <person name="Adriaenssens E.M."/>
            <person name="Foster-Nyarko E."/>
            <person name="Jarju S."/>
            <person name="Secka A."/>
            <person name="Antonio M."/>
            <person name="Oren A."/>
            <person name="Chaudhuri R.R."/>
            <person name="La Ragione R."/>
            <person name="Hildebrand F."/>
            <person name="Pallen M.J."/>
        </authorList>
    </citation>
    <scope>NUCLEOTIDE SEQUENCE</scope>
    <source>
        <strain evidence="8">CHK169-2315</strain>
    </source>
</reference>
<dbReference type="SUPFAM" id="SSF50037">
    <property type="entry name" value="C-terminal domain of transcriptional repressors"/>
    <property type="match status" value="1"/>
</dbReference>
<feature type="binding site" evidence="6">
    <location>
        <position position="188"/>
    </location>
    <ligand>
        <name>biotin</name>
        <dbReference type="ChEBI" id="CHEBI:57586"/>
    </ligand>
</feature>
<protein>
    <recommendedName>
        <fullName evidence="6">Bifunctional ligase/repressor BirA</fullName>
    </recommendedName>
    <alternativeName>
        <fullName evidence="6">Biotin--[acetyl-CoA-carboxylase] ligase</fullName>
        <ecNumber evidence="6">6.3.4.15</ecNumber>
    </alternativeName>
    <alternativeName>
        <fullName evidence="6">Biotin--protein ligase</fullName>
    </alternativeName>
    <alternativeName>
        <fullName evidence="6">Biotin-[acetyl-CoA carboxylase] synthetase</fullName>
    </alternativeName>
</protein>
<comment type="caution">
    <text evidence="8">The sequence shown here is derived from an EMBL/GenBank/DDBJ whole genome shotgun (WGS) entry which is preliminary data.</text>
</comment>
<dbReference type="PANTHER" id="PTHR12835:SF5">
    <property type="entry name" value="BIOTIN--PROTEIN LIGASE"/>
    <property type="match status" value="1"/>
</dbReference>
<gene>
    <name evidence="6" type="primary">birA</name>
    <name evidence="8" type="ORF">H9895_08760</name>
</gene>
<evidence type="ECO:0000256" key="1">
    <source>
        <dbReference type="ARBA" id="ARBA00022598"/>
    </source>
</evidence>
<dbReference type="InterPro" id="IPR013196">
    <property type="entry name" value="HTH_11"/>
</dbReference>
<dbReference type="NCBIfam" id="TIGR00121">
    <property type="entry name" value="birA_ligase"/>
    <property type="match status" value="1"/>
</dbReference>
<keyword evidence="5 6" id="KW-0092">Biotin</keyword>
<comment type="caution">
    <text evidence="6">Lacks conserved residue(s) required for the propagation of feature annotation.</text>
</comment>
<dbReference type="InterPro" id="IPR003142">
    <property type="entry name" value="BPL_C"/>
</dbReference>
<keyword evidence="3 6" id="KW-0067">ATP-binding</keyword>
<dbReference type="InterPro" id="IPR036388">
    <property type="entry name" value="WH-like_DNA-bd_sf"/>
</dbReference>
<dbReference type="SUPFAM" id="SSF46785">
    <property type="entry name" value="Winged helix' DNA-binding domain"/>
    <property type="match status" value="1"/>
</dbReference>
<dbReference type="Gene3D" id="2.30.30.100">
    <property type="match status" value="1"/>
</dbReference>
<dbReference type="InterPro" id="IPR030855">
    <property type="entry name" value="Bifunct_BirA"/>
</dbReference>
<name>A0A9D1PNC1_9BACI</name>
<comment type="similarity">
    <text evidence="6">Belongs to the biotin--protein ligase family.</text>
</comment>
<dbReference type="GO" id="GO:0003677">
    <property type="term" value="F:DNA binding"/>
    <property type="evidence" value="ECO:0007669"/>
    <property type="project" value="UniProtKB-UniRule"/>
</dbReference>
<evidence type="ECO:0000313" key="9">
    <source>
        <dbReference type="Proteomes" id="UP000823937"/>
    </source>
</evidence>
<dbReference type="Pfam" id="PF03099">
    <property type="entry name" value="BPL_LplA_LipB"/>
    <property type="match status" value="1"/>
</dbReference>
<dbReference type="InterPro" id="IPR004143">
    <property type="entry name" value="BPL_LPL_catalytic"/>
</dbReference>
<evidence type="ECO:0000313" key="8">
    <source>
        <dbReference type="EMBL" id="HIV75152.1"/>
    </source>
</evidence>
<dbReference type="PROSITE" id="PS51733">
    <property type="entry name" value="BPL_LPL_CATALYTIC"/>
    <property type="match status" value="1"/>
</dbReference>
<comment type="function">
    <text evidence="6">Acts both as a biotin--[acetyl-CoA-carboxylase] ligase and a repressor.</text>
</comment>
<dbReference type="Pfam" id="PF02237">
    <property type="entry name" value="BPL_C"/>
    <property type="match status" value="1"/>
</dbReference>
<keyword evidence="6" id="KW-0805">Transcription regulation</keyword>
<dbReference type="InterPro" id="IPR004408">
    <property type="entry name" value="Biotin_CoA_COase_ligase"/>
</dbReference>
<keyword evidence="6" id="KW-0678">Repressor</keyword>
<feature type="DNA-binding region" description="H-T-H motif" evidence="6">
    <location>
        <begin position="22"/>
        <end position="41"/>
    </location>
</feature>
<dbReference type="InterPro" id="IPR008988">
    <property type="entry name" value="Transcriptional_repressor_C"/>
</dbReference>
<dbReference type="GO" id="GO:0005737">
    <property type="term" value="C:cytoplasm"/>
    <property type="evidence" value="ECO:0007669"/>
    <property type="project" value="TreeGrafter"/>
</dbReference>
<keyword evidence="4 6" id="KW-0238">DNA-binding</keyword>
<dbReference type="Gene3D" id="1.10.10.10">
    <property type="entry name" value="Winged helix-like DNA-binding domain superfamily/Winged helix DNA-binding domain"/>
    <property type="match status" value="1"/>
</dbReference>
<keyword evidence="2 6" id="KW-0547">Nucleotide-binding</keyword>
<feature type="domain" description="BPL/LPL catalytic" evidence="7">
    <location>
        <begin position="70"/>
        <end position="261"/>
    </location>
</feature>
<dbReference type="EMBL" id="DXHX01000125">
    <property type="protein sequence ID" value="HIV75152.1"/>
    <property type="molecule type" value="Genomic_DNA"/>
</dbReference>
<evidence type="ECO:0000256" key="6">
    <source>
        <dbReference type="HAMAP-Rule" id="MF_00978"/>
    </source>
</evidence>
<dbReference type="SUPFAM" id="SSF55681">
    <property type="entry name" value="Class II aaRS and biotin synthetases"/>
    <property type="match status" value="1"/>
</dbReference>
<keyword evidence="1 6" id="KW-0436">Ligase</keyword>
<evidence type="ECO:0000256" key="2">
    <source>
        <dbReference type="ARBA" id="ARBA00022741"/>
    </source>
</evidence>
<dbReference type="Gene3D" id="3.30.930.10">
    <property type="entry name" value="Bira Bifunctional Protein, Domain 2"/>
    <property type="match status" value="1"/>
</dbReference>
<dbReference type="GO" id="GO:0006355">
    <property type="term" value="P:regulation of DNA-templated transcription"/>
    <property type="evidence" value="ECO:0007669"/>
    <property type="project" value="UniProtKB-UniRule"/>
</dbReference>
<sequence length="324" mass="36891">MSSTRKRLIELLMHHEDTYISGQVLSEKLSISRNAVWKHMNELKKDGYTIEAKAKLGYKIISYPNKVSENTISWGLNTNWLGNRIVHRETVTSTQRIAHELALDGAQHGTIVIADEQTEGKGRIGKQWDSKSGKGIWMSMILRPNIPPYLAPQLTLLTATVVAEVIDKETSVTPQIKWPNDVLVDGKKIAGILTEMQAEQDQISYVIVGIGINVNQEKNEIPVNTNYEASSLFLETKQELNMVALLQRILQTFEDKYDRFLDRGFEEVKQQWESYGFRIHERLQVTIAKETWDGIFLGIAEDGALLMDRAGEIKRIYSGEIAWF</sequence>
<dbReference type="InterPro" id="IPR011991">
    <property type="entry name" value="ArsR-like_HTH"/>
</dbReference>
<feature type="binding site" evidence="6">
    <location>
        <position position="117"/>
    </location>
    <ligand>
        <name>biotin</name>
        <dbReference type="ChEBI" id="CHEBI:57586"/>
    </ligand>
</feature>
<dbReference type="CDD" id="cd00090">
    <property type="entry name" value="HTH_ARSR"/>
    <property type="match status" value="1"/>
</dbReference>
<dbReference type="InterPro" id="IPR045864">
    <property type="entry name" value="aa-tRNA-synth_II/BPL/LPL"/>
</dbReference>
<dbReference type="Proteomes" id="UP000823937">
    <property type="component" value="Unassembled WGS sequence"/>
</dbReference>
<evidence type="ECO:0000259" key="7">
    <source>
        <dbReference type="PROSITE" id="PS51733"/>
    </source>
</evidence>